<gene>
    <name evidence="5" type="primary">LOC111105595</name>
</gene>
<organism evidence="4 5">
    <name type="scientific">Crassostrea virginica</name>
    <name type="common">Eastern oyster</name>
    <dbReference type="NCBI Taxonomy" id="6565"/>
    <lineage>
        <taxon>Eukaryota</taxon>
        <taxon>Metazoa</taxon>
        <taxon>Spiralia</taxon>
        <taxon>Lophotrochozoa</taxon>
        <taxon>Mollusca</taxon>
        <taxon>Bivalvia</taxon>
        <taxon>Autobranchia</taxon>
        <taxon>Pteriomorphia</taxon>
        <taxon>Ostreida</taxon>
        <taxon>Ostreoidea</taxon>
        <taxon>Ostreidae</taxon>
        <taxon>Crassostrea</taxon>
    </lineage>
</organism>
<protein>
    <submittedName>
        <fullName evidence="5">Cell death abnormality protein 1-like</fullName>
    </submittedName>
</protein>
<dbReference type="KEGG" id="cvn:111105595"/>
<dbReference type="Gene3D" id="2.170.300.10">
    <property type="entry name" value="Tie2 ligand-binding domain superfamily"/>
    <property type="match status" value="1"/>
</dbReference>
<dbReference type="InterPro" id="IPR042635">
    <property type="entry name" value="MEGF10/SREC1/2-like"/>
</dbReference>
<evidence type="ECO:0000313" key="5">
    <source>
        <dbReference type="RefSeq" id="XP_022295664.1"/>
    </source>
</evidence>
<keyword evidence="3" id="KW-0732">Signal</keyword>
<sequence length="274" mass="31026">MKLWLSISQLIFLAHGGKVSTACPEGFIGRNCRYPCRYPSYGHMCQDQCKCQENICDRVLGCPDTTTTDSFSESHTTSSVTLEKNTSMTNYTKNVTNDFTFVDQQNQESTACPEGFIGGNCRYPCRYPSYGHMCQDQCKCQENICDRVLGCPDTTTTDSFSECHTTSSITLEKNTSMTNYTKNVTNDFTFVDQQNQGTKLPYNNVECISTQPNNQKETGPSSSTRNLLHSLIIFLIVVAFILILIYISTFILPCWLHIIKRRPRLIALDIEREI</sequence>
<dbReference type="RefSeq" id="XP_022295664.1">
    <property type="nucleotide sequence ID" value="XM_022439956.1"/>
</dbReference>
<keyword evidence="4" id="KW-1185">Reference proteome</keyword>
<dbReference type="GeneID" id="111105595"/>
<proteinExistence type="predicted"/>
<feature type="transmembrane region" description="Helical" evidence="2">
    <location>
        <begin position="231"/>
        <end position="256"/>
    </location>
</feature>
<reference evidence="5" key="1">
    <citation type="submission" date="2025-08" db="UniProtKB">
        <authorList>
            <consortium name="RefSeq"/>
        </authorList>
    </citation>
    <scope>IDENTIFICATION</scope>
    <source>
        <tissue evidence="5">Whole sample</tissue>
    </source>
</reference>
<keyword evidence="2" id="KW-1133">Transmembrane helix</keyword>
<evidence type="ECO:0000313" key="4">
    <source>
        <dbReference type="Proteomes" id="UP000694844"/>
    </source>
</evidence>
<feature type="signal peptide" evidence="3">
    <location>
        <begin position="1"/>
        <end position="16"/>
    </location>
</feature>
<keyword evidence="2" id="KW-0472">Membrane</keyword>
<dbReference type="Proteomes" id="UP000694844">
    <property type="component" value="Chromosome 7"/>
</dbReference>
<feature type="chain" id="PRO_5034433519" evidence="3">
    <location>
        <begin position="17"/>
        <end position="274"/>
    </location>
</feature>
<keyword evidence="2" id="KW-0812">Transmembrane</keyword>
<evidence type="ECO:0000256" key="3">
    <source>
        <dbReference type="SAM" id="SignalP"/>
    </source>
</evidence>
<evidence type="ECO:0000256" key="2">
    <source>
        <dbReference type="SAM" id="Phobius"/>
    </source>
</evidence>
<dbReference type="PANTHER" id="PTHR24043:SF8">
    <property type="entry name" value="EGF-LIKE DOMAIN-CONTAINING PROTEIN"/>
    <property type="match status" value="1"/>
</dbReference>
<accession>A0A8B8AZA8</accession>
<dbReference type="GO" id="GO:0005044">
    <property type="term" value="F:scavenger receptor activity"/>
    <property type="evidence" value="ECO:0007669"/>
    <property type="project" value="InterPro"/>
</dbReference>
<dbReference type="AlphaFoldDB" id="A0A8B8AZA8"/>
<evidence type="ECO:0000256" key="1">
    <source>
        <dbReference type="ARBA" id="ARBA00022536"/>
    </source>
</evidence>
<name>A0A8B8AZA8_CRAVI</name>
<dbReference type="PANTHER" id="PTHR24043">
    <property type="entry name" value="SCAVENGER RECEPTOR CLASS F"/>
    <property type="match status" value="1"/>
</dbReference>
<keyword evidence="1" id="KW-0245">EGF-like domain</keyword>